<name>A0A3M9XQ64_9HYPH</name>
<keyword evidence="2" id="KW-1185">Reference proteome</keyword>
<gene>
    <name evidence="1" type="ORF">D1O30_13505</name>
</gene>
<dbReference type="RefSeq" id="WP_123176378.1">
    <property type="nucleotide sequence ID" value="NZ_QWDD01000001.1"/>
</dbReference>
<sequence length="90" mass="9832">MEKAGPTLTPQALATFARQARKRMRGAKGGYRRDHLRALAQRVEVGEREVRIIGRKSALLRTLVAASGGKSGIGAPSFVQKWCAREDSNL</sequence>
<accession>A0A3M9XQ64</accession>
<evidence type="ECO:0000313" key="1">
    <source>
        <dbReference type="EMBL" id="RNJ50447.1"/>
    </source>
</evidence>
<comment type="caution">
    <text evidence="1">The sequence shown here is derived from an EMBL/GenBank/DDBJ whole genome shotgun (WGS) entry which is preliminary data.</text>
</comment>
<dbReference type="Proteomes" id="UP000268623">
    <property type="component" value="Unassembled WGS sequence"/>
</dbReference>
<reference evidence="1 2" key="1">
    <citation type="submission" date="2018-08" db="EMBL/GenBank/DDBJ databases">
        <title>Genome sequence of Methylocystis hirsuta CSC1, a methanotroph able to accumulate PHAs.</title>
        <authorList>
            <person name="Bordel S."/>
            <person name="Rodriguez E."/>
            <person name="Gancedo J."/>
            <person name="Munoz R."/>
        </authorList>
    </citation>
    <scope>NUCLEOTIDE SEQUENCE [LARGE SCALE GENOMIC DNA]</scope>
    <source>
        <strain evidence="1 2">CSC1</strain>
    </source>
</reference>
<organism evidence="1 2">
    <name type="scientific">Methylocystis hirsuta</name>
    <dbReference type="NCBI Taxonomy" id="369798"/>
    <lineage>
        <taxon>Bacteria</taxon>
        <taxon>Pseudomonadati</taxon>
        <taxon>Pseudomonadota</taxon>
        <taxon>Alphaproteobacteria</taxon>
        <taxon>Hyphomicrobiales</taxon>
        <taxon>Methylocystaceae</taxon>
        <taxon>Methylocystis</taxon>
    </lineage>
</organism>
<dbReference type="OrthoDB" id="9791494at2"/>
<dbReference type="EMBL" id="QWDD01000001">
    <property type="protein sequence ID" value="RNJ50447.1"/>
    <property type="molecule type" value="Genomic_DNA"/>
</dbReference>
<proteinExistence type="predicted"/>
<protein>
    <submittedName>
        <fullName evidence="1">Uncharacterized protein</fullName>
    </submittedName>
</protein>
<evidence type="ECO:0000313" key="2">
    <source>
        <dbReference type="Proteomes" id="UP000268623"/>
    </source>
</evidence>
<dbReference type="AlphaFoldDB" id="A0A3M9XQ64"/>